<evidence type="ECO:0000256" key="3">
    <source>
        <dbReference type="ARBA" id="ARBA00022741"/>
    </source>
</evidence>
<dbReference type="SUPFAM" id="SSF55073">
    <property type="entry name" value="Nucleotide cyclase"/>
    <property type="match status" value="1"/>
</dbReference>
<dbReference type="GO" id="GO:0001653">
    <property type="term" value="F:peptide receptor activity"/>
    <property type="evidence" value="ECO:0007669"/>
    <property type="project" value="TreeGrafter"/>
</dbReference>
<proteinExistence type="predicted"/>
<comment type="caution">
    <text evidence="9">The sequence shown here is derived from an EMBL/GenBank/DDBJ whole genome shotgun (WGS) entry which is preliminary data.</text>
</comment>
<keyword evidence="6" id="KW-0325">Glycoprotein</keyword>
<evidence type="ECO:0000256" key="4">
    <source>
        <dbReference type="ARBA" id="ARBA00022989"/>
    </source>
</evidence>
<dbReference type="GO" id="GO:0004016">
    <property type="term" value="F:adenylate cyclase activity"/>
    <property type="evidence" value="ECO:0007669"/>
    <property type="project" value="TreeGrafter"/>
</dbReference>
<dbReference type="AlphaFoldDB" id="A0AAV2QWJ9"/>
<dbReference type="PANTHER" id="PTHR11920:SF501">
    <property type="entry name" value="GUANYLATE CYCLASE 32E"/>
    <property type="match status" value="1"/>
</dbReference>
<feature type="non-terminal residue" evidence="9">
    <location>
        <position position="1"/>
    </location>
</feature>
<name>A0AAV2QWJ9_MEGNR</name>
<keyword evidence="3" id="KW-0547">Nucleotide-binding</keyword>
<keyword evidence="4" id="KW-1133">Transmembrane helix</keyword>
<dbReference type="EMBL" id="CAXKWB010012264">
    <property type="protein sequence ID" value="CAL4103951.1"/>
    <property type="molecule type" value="Genomic_DNA"/>
</dbReference>
<evidence type="ECO:0000313" key="10">
    <source>
        <dbReference type="Proteomes" id="UP001497623"/>
    </source>
</evidence>
<dbReference type="GO" id="GO:0004383">
    <property type="term" value="F:guanylate cyclase activity"/>
    <property type="evidence" value="ECO:0007669"/>
    <property type="project" value="TreeGrafter"/>
</dbReference>
<sequence>QFDQAIEKYDVYKMETIGDAYMVVSGLPERNGEKHASEIAEMALVLLETVGTFQLPHKKTEKLQVRVGLHSGTCVAGVVGTKMPRYCMFGRTVTTAHFMESSGEPMRIHVSETTHRILAKTGKYTMTYNKRVKVINRYQKPNEQDGEELDTYFLVGRTDSEGSTAKEKFQVSGDDGSPAFLQYAKEGQGLAPSFGSDHYGYTTTSNM</sequence>
<dbReference type="Gene3D" id="3.30.70.1230">
    <property type="entry name" value="Nucleotide cyclase"/>
    <property type="match status" value="1"/>
</dbReference>
<comment type="subcellular location">
    <subcellularLocation>
        <location evidence="1">Membrane</location>
    </subcellularLocation>
</comment>
<dbReference type="GO" id="GO:0035556">
    <property type="term" value="P:intracellular signal transduction"/>
    <property type="evidence" value="ECO:0007669"/>
    <property type="project" value="InterPro"/>
</dbReference>
<dbReference type="SMART" id="SM00044">
    <property type="entry name" value="CYCc"/>
    <property type="match status" value="1"/>
</dbReference>
<feature type="domain" description="Guanylate cyclase" evidence="8">
    <location>
        <begin position="1"/>
        <end position="100"/>
    </location>
</feature>
<dbReference type="InterPro" id="IPR050401">
    <property type="entry name" value="Cyclic_nucleotide_synthase"/>
</dbReference>
<dbReference type="GO" id="GO:0000166">
    <property type="term" value="F:nucleotide binding"/>
    <property type="evidence" value="ECO:0007669"/>
    <property type="project" value="UniProtKB-KW"/>
</dbReference>
<reference evidence="9 10" key="1">
    <citation type="submission" date="2024-05" db="EMBL/GenBank/DDBJ databases">
        <authorList>
            <person name="Wallberg A."/>
        </authorList>
    </citation>
    <scope>NUCLEOTIDE SEQUENCE [LARGE SCALE GENOMIC DNA]</scope>
</reference>
<dbReference type="FunFam" id="3.30.70.1230:FF:000030">
    <property type="entry name" value="Si:ch211-215j19.12"/>
    <property type="match status" value="1"/>
</dbReference>
<protein>
    <recommendedName>
        <fullName evidence="8">Guanylate cyclase domain-containing protein</fullName>
    </recommendedName>
</protein>
<evidence type="ECO:0000256" key="6">
    <source>
        <dbReference type="ARBA" id="ARBA00023180"/>
    </source>
</evidence>
<keyword evidence="2" id="KW-0812">Transmembrane</keyword>
<dbReference type="CDD" id="cd07302">
    <property type="entry name" value="CHD"/>
    <property type="match status" value="1"/>
</dbReference>
<keyword evidence="7" id="KW-0456">Lyase</keyword>
<dbReference type="Proteomes" id="UP001497623">
    <property type="component" value="Unassembled WGS sequence"/>
</dbReference>
<dbReference type="GO" id="GO:0007168">
    <property type="term" value="P:receptor guanylyl cyclase signaling pathway"/>
    <property type="evidence" value="ECO:0007669"/>
    <property type="project" value="TreeGrafter"/>
</dbReference>
<dbReference type="InterPro" id="IPR001054">
    <property type="entry name" value="A/G_cyclase"/>
</dbReference>
<evidence type="ECO:0000256" key="1">
    <source>
        <dbReference type="ARBA" id="ARBA00004370"/>
    </source>
</evidence>
<evidence type="ECO:0000259" key="8">
    <source>
        <dbReference type="PROSITE" id="PS50125"/>
    </source>
</evidence>
<evidence type="ECO:0000256" key="5">
    <source>
        <dbReference type="ARBA" id="ARBA00023136"/>
    </source>
</evidence>
<keyword evidence="5" id="KW-0472">Membrane</keyword>
<dbReference type="InterPro" id="IPR029787">
    <property type="entry name" value="Nucleotide_cyclase"/>
</dbReference>
<dbReference type="PANTHER" id="PTHR11920">
    <property type="entry name" value="GUANYLYL CYCLASE"/>
    <property type="match status" value="1"/>
</dbReference>
<gene>
    <name evidence="9" type="ORF">MNOR_LOCUS17682</name>
</gene>
<dbReference type="GO" id="GO:0005886">
    <property type="term" value="C:plasma membrane"/>
    <property type="evidence" value="ECO:0007669"/>
    <property type="project" value="TreeGrafter"/>
</dbReference>
<evidence type="ECO:0000256" key="7">
    <source>
        <dbReference type="ARBA" id="ARBA00023239"/>
    </source>
</evidence>
<accession>A0AAV2QWJ9</accession>
<organism evidence="9 10">
    <name type="scientific">Meganyctiphanes norvegica</name>
    <name type="common">Northern krill</name>
    <name type="synonym">Thysanopoda norvegica</name>
    <dbReference type="NCBI Taxonomy" id="48144"/>
    <lineage>
        <taxon>Eukaryota</taxon>
        <taxon>Metazoa</taxon>
        <taxon>Ecdysozoa</taxon>
        <taxon>Arthropoda</taxon>
        <taxon>Crustacea</taxon>
        <taxon>Multicrustacea</taxon>
        <taxon>Malacostraca</taxon>
        <taxon>Eumalacostraca</taxon>
        <taxon>Eucarida</taxon>
        <taxon>Euphausiacea</taxon>
        <taxon>Euphausiidae</taxon>
        <taxon>Meganyctiphanes</taxon>
    </lineage>
</organism>
<keyword evidence="10" id="KW-1185">Reference proteome</keyword>
<evidence type="ECO:0000256" key="2">
    <source>
        <dbReference type="ARBA" id="ARBA00022692"/>
    </source>
</evidence>
<evidence type="ECO:0000313" key="9">
    <source>
        <dbReference type="EMBL" id="CAL4103951.1"/>
    </source>
</evidence>
<dbReference type="PROSITE" id="PS50125">
    <property type="entry name" value="GUANYLATE_CYCLASE_2"/>
    <property type="match status" value="1"/>
</dbReference>
<dbReference type="Pfam" id="PF00211">
    <property type="entry name" value="Guanylate_cyc"/>
    <property type="match status" value="1"/>
</dbReference>